<protein>
    <submittedName>
        <fullName evidence="2">Uncharacterized protein</fullName>
    </submittedName>
</protein>
<reference evidence="2" key="1">
    <citation type="submission" date="2020-03" db="EMBL/GenBank/DDBJ databases">
        <title>A mixture of massive structural variations and highly conserved coding sequences in Ustilaginoidea virens genome.</title>
        <authorList>
            <person name="Zhang K."/>
            <person name="Zhao Z."/>
            <person name="Zhang Z."/>
            <person name="Li Y."/>
            <person name="Hsiang T."/>
            <person name="Sun W."/>
        </authorList>
    </citation>
    <scope>NUCLEOTIDE SEQUENCE</scope>
    <source>
        <strain evidence="2">UV-8b</strain>
    </source>
</reference>
<evidence type="ECO:0000313" key="3">
    <source>
        <dbReference type="Proteomes" id="UP000027002"/>
    </source>
</evidence>
<proteinExistence type="predicted"/>
<dbReference type="OrthoDB" id="6127264at2759"/>
<dbReference type="GeneID" id="66066034"/>
<accession>A0A8E5HTC6</accession>
<dbReference type="Proteomes" id="UP000027002">
    <property type="component" value="Chromosome 4"/>
</dbReference>
<dbReference type="PANTHER" id="PTHR35180:SF4">
    <property type="entry name" value="PROTEIN CBG06219"/>
    <property type="match status" value="1"/>
</dbReference>
<dbReference type="AlphaFoldDB" id="A0A8E5HTC6"/>
<dbReference type="PANTHER" id="PTHR35180">
    <property type="entry name" value="PROTEIN CBG06219"/>
    <property type="match status" value="1"/>
</dbReference>
<dbReference type="RefSeq" id="XP_042998688.1">
    <property type="nucleotide sequence ID" value="XM_043142754.1"/>
</dbReference>
<evidence type="ECO:0000256" key="1">
    <source>
        <dbReference type="SAM" id="MobiDB-lite"/>
    </source>
</evidence>
<keyword evidence="3" id="KW-1185">Reference proteome</keyword>
<dbReference type="EMBL" id="CP072756">
    <property type="protein sequence ID" value="QUC21015.1"/>
    <property type="molecule type" value="Genomic_DNA"/>
</dbReference>
<organism evidence="2 3">
    <name type="scientific">Ustilaginoidea virens</name>
    <name type="common">Rice false smut fungus</name>
    <name type="synonym">Villosiclava virens</name>
    <dbReference type="NCBI Taxonomy" id="1159556"/>
    <lineage>
        <taxon>Eukaryota</taxon>
        <taxon>Fungi</taxon>
        <taxon>Dikarya</taxon>
        <taxon>Ascomycota</taxon>
        <taxon>Pezizomycotina</taxon>
        <taxon>Sordariomycetes</taxon>
        <taxon>Hypocreomycetidae</taxon>
        <taxon>Hypocreales</taxon>
        <taxon>Clavicipitaceae</taxon>
        <taxon>Ustilaginoidea</taxon>
    </lineage>
</organism>
<sequence length="158" mass="16659">MVRGRPRDDAKTFSRDGDDKPNISGDEPESHVSLFKYIKAFISPGFKAEPSSTIHLPIILCKPSDKTSSTMHLQTIVILLTATASAAVPAVPAGRETDAAPAGLEMDAEAQVANCYWDGTAPFCAGGCPNGYTDQGTSSCGDGACCITGYKKYCCKET</sequence>
<feature type="compositionally biased region" description="Basic and acidic residues" evidence="1">
    <location>
        <begin position="1"/>
        <end position="21"/>
    </location>
</feature>
<evidence type="ECO:0000313" key="2">
    <source>
        <dbReference type="EMBL" id="QUC21015.1"/>
    </source>
</evidence>
<gene>
    <name evidence="2" type="ORF">UV8b_05256</name>
</gene>
<feature type="region of interest" description="Disordered" evidence="1">
    <location>
        <begin position="1"/>
        <end position="28"/>
    </location>
</feature>
<name>A0A8E5HTC6_USTVR</name>
<dbReference type="KEGG" id="uvi:66066034"/>